<dbReference type="InterPro" id="IPR013324">
    <property type="entry name" value="RNA_pol_sigma_r3/r4-like"/>
</dbReference>
<dbReference type="STRING" id="344882.ABB29_02705"/>
<evidence type="ECO:0000313" key="5">
    <source>
        <dbReference type="EMBL" id="KRG71676.1"/>
    </source>
</evidence>
<feature type="domain" description="DUF6596" evidence="4">
    <location>
        <begin position="187"/>
        <end position="287"/>
    </location>
</feature>
<evidence type="ECO:0000259" key="4">
    <source>
        <dbReference type="Pfam" id="PF20239"/>
    </source>
</evidence>
<feature type="domain" description="RNA polymerase sigma factor 70 region 4 type 2" evidence="3">
    <location>
        <begin position="118"/>
        <end position="169"/>
    </location>
</feature>
<reference evidence="5 6" key="1">
    <citation type="submission" date="2015-05" db="EMBL/GenBank/DDBJ databases">
        <title>Genome sequencing and analysis of members of genus Stenotrophomonas.</title>
        <authorList>
            <person name="Patil P.P."/>
            <person name="Midha S."/>
            <person name="Patil P.B."/>
        </authorList>
    </citation>
    <scope>NUCLEOTIDE SEQUENCE [LARGE SCALE GENOMIC DNA]</scope>
    <source>
        <strain evidence="5 6">DSM 21858</strain>
    </source>
</reference>
<dbReference type="GO" id="GO:0006352">
    <property type="term" value="P:DNA-templated transcription initiation"/>
    <property type="evidence" value="ECO:0007669"/>
    <property type="project" value="InterPro"/>
</dbReference>
<dbReference type="PANTHER" id="PTHR47756:SF1">
    <property type="entry name" value="BLL0085 PROTEIN"/>
    <property type="match status" value="1"/>
</dbReference>
<dbReference type="SUPFAM" id="SSF88946">
    <property type="entry name" value="Sigma2 domain of RNA polymerase sigma factors"/>
    <property type="match status" value="1"/>
</dbReference>
<dbReference type="PATRIC" id="fig|344882.3.peg.1748"/>
<dbReference type="InterPro" id="IPR013249">
    <property type="entry name" value="RNA_pol_sigma70_r4_t2"/>
</dbReference>
<dbReference type="AlphaFoldDB" id="A0A0R0CNW1"/>
<dbReference type="Gene3D" id="1.10.10.10">
    <property type="entry name" value="Winged helix-like DNA-binding domain superfamily/Winged helix DNA-binding domain"/>
    <property type="match status" value="1"/>
</dbReference>
<feature type="domain" description="RNA polymerase sigma-70 region 2" evidence="2">
    <location>
        <begin position="14"/>
        <end position="80"/>
    </location>
</feature>
<sequence length="418" mass="46396">MDLTAIHRSIDALWRMESPRLIARVTRIVGDVGVAEELAQDVLLTALEQWPDKGMPDSPAAWWMTAAKHRAIDHVRQRQRHQQKQTALSYEWDMQTQPGPDDDDRLQDDVGDDLLRLMFISCHPVLPLEARVALTLRLLGGLGTDEIARAFLQSEPTVAQRIVRAKKTLAQKQVAFEVPRKAEWEQRLDAVLQVIYLVFNEGYSATSGEDWLRPALCEEALRLGRVLAGLLPHSSEVHGLLALMELQASRNKARVDAEGRPVLLLQQDRARWDQLQIQRGLGALDRAVELGGARQPYALQAAIAACHARARQPQQTDWQRIVALYSQLAQVTPSPIVELNRAVAVAQAEGAAAALPLVQALIGDDALKDYPHLPAVHGDLLQQLGRLQEARAAFESAAALTRNQQERQLMLARAQACG</sequence>
<protein>
    <submittedName>
        <fullName evidence="5">RNA polymerase subunit sigma-24</fullName>
    </submittedName>
</protein>
<dbReference type="Gene3D" id="1.10.1740.10">
    <property type="match status" value="1"/>
</dbReference>
<dbReference type="Pfam" id="PF20239">
    <property type="entry name" value="DUF6596"/>
    <property type="match status" value="1"/>
</dbReference>
<keyword evidence="6" id="KW-1185">Reference proteome</keyword>
<dbReference type="GO" id="GO:0016987">
    <property type="term" value="F:sigma factor activity"/>
    <property type="evidence" value="ECO:0007669"/>
    <property type="project" value="InterPro"/>
</dbReference>
<evidence type="ECO:0000313" key="6">
    <source>
        <dbReference type="Proteomes" id="UP000052052"/>
    </source>
</evidence>
<dbReference type="EMBL" id="LDJL01000002">
    <property type="protein sequence ID" value="KRG71676.1"/>
    <property type="molecule type" value="Genomic_DNA"/>
</dbReference>
<evidence type="ECO:0000259" key="3">
    <source>
        <dbReference type="Pfam" id="PF08281"/>
    </source>
</evidence>
<dbReference type="InterPro" id="IPR046531">
    <property type="entry name" value="DUF6596"/>
</dbReference>
<dbReference type="PANTHER" id="PTHR47756">
    <property type="entry name" value="BLL6612 PROTEIN-RELATED"/>
    <property type="match status" value="1"/>
</dbReference>
<dbReference type="RefSeq" id="WP_057657066.1">
    <property type="nucleotide sequence ID" value="NZ_LDJL01000002.1"/>
</dbReference>
<proteinExistence type="predicted"/>
<accession>A0A0R0CNW1</accession>
<feature type="region of interest" description="Disordered" evidence="1">
    <location>
        <begin position="86"/>
        <end position="106"/>
    </location>
</feature>
<gene>
    <name evidence="5" type="ORF">ABB29_02705</name>
</gene>
<dbReference type="Pfam" id="PF04542">
    <property type="entry name" value="Sigma70_r2"/>
    <property type="match status" value="1"/>
</dbReference>
<name>A0A0R0CNW1_9GAMM</name>
<dbReference type="Proteomes" id="UP000052052">
    <property type="component" value="Unassembled WGS sequence"/>
</dbReference>
<dbReference type="OrthoDB" id="9780299at2"/>
<comment type="caution">
    <text evidence="5">The sequence shown here is derived from an EMBL/GenBank/DDBJ whole genome shotgun (WGS) entry which is preliminary data.</text>
</comment>
<dbReference type="InterPro" id="IPR013325">
    <property type="entry name" value="RNA_pol_sigma_r2"/>
</dbReference>
<evidence type="ECO:0000256" key="1">
    <source>
        <dbReference type="SAM" id="MobiDB-lite"/>
    </source>
</evidence>
<evidence type="ECO:0000259" key="2">
    <source>
        <dbReference type="Pfam" id="PF04542"/>
    </source>
</evidence>
<dbReference type="Pfam" id="PF08281">
    <property type="entry name" value="Sigma70_r4_2"/>
    <property type="match status" value="1"/>
</dbReference>
<organism evidence="5 6">
    <name type="scientific">Pseudoxanthomonas dokdonensis</name>
    <dbReference type="NCBI Taxonomy" id="344882"/>
    <lineage>
        <taxon>Bacteria</taxon>
        <taxon>Pseudomonadati</taxon>
        <taxon>Pseudomonadota</taxon>
        <taxon>Gammaproteobacteria</taxon>
        <taxon>Lysobacterales</taxon>
        <taxon>Lysobacteraceae</taxon>
        <taxon>Pseudoxanthomonas</taxon>
    </lineage>
</organism>
<dbReference type="InterPro" id="IPR036388">
    <property type="entry name" value="WH-like_DNA-bd_sf"/>
</dbReference>
<dbReference type="SUPFAM" id="SSF88659">
    <property type="entry name" value="Sigma3 and sigma4 domains of RNA polymerase sigma factors"/>
    <property type="match status" value="1"/>
</dbReference>
<dbReference type="GO" id="GO:0003677">
    <property type="term" value="F:DNA binding"/>
    <property type="evidence" value="ECO:0007669"/>
    <property type="project" value="InterPro"/>
</dbReference>
<dbReference type="InterPro" id="IPR007627">
    <property type="entry name" value="RNA_pol_sigma70_r2"/>
</dbReference>